<reference evidence="1" key="1">
    <citation type="submission" date="2022-04" db="EMBL/GenBank/DDBJ databases">
        <title>Genome of the entomopathogenic fungus Entomophthora muscae.</title>
        <authorList>
            <person name="Elya C."/>
            <person name="Lovett B.R."/>
            <person name="Lee E."/>
            <person name="Macias A.M."/>
            <person name="Hajek A.E."/>
            <person name="De Bivort B.L."/>
            <person name="Kasson M.T."/>
            <person name="De Fine Licht H.H."/>
            <person name="Stajich J.E."/>
        </authorList>
    </citation>
    <scope>NUCLEOTIDE SEQUENCE</scope>
    <source>
        <strain evidence="1">Berkeley</strain>
    </source>
</reference>
<protein>
    <submittedName>
        <fullName evidence="1">Uncharacterized protein</fullName>
    </submittedName>
</protein>
<accession>A0ACC2UL95</accession>
<dbReference type="EMBL" id="QTSX02000277">
    <property type="protein sequence ID" value="KAJ9087361.1"/>
    <property type="molecule type" value="Genomic_DNA"/>
</dbReference>
<evidence type="ECO:0000313" key="1">
    <source>
        <dbReference type="EMBL" id="KAJ9087361.1"/>
    </source>
</evidence>
<keyword evidence="2" id="KW-1185">Reference proteome</keyword>
<proteinExistence type="predicted"/>
<gene>
    <name evidence="1" type="ORF">DSO57_1034040</name>
</gene>
<comment type="caution">
    <text evidence="1">The sequence shown here is derived from an EMBL/GenBank/DDBJ whole genome shotgun (WGS) entry which is preliminary data.</text>
</comment>
<dbReference type="Proteomes" id="UP001165960">
    <property type="component" value="Unassembled WGS sequence"/>
</dbReference>
<organism evidence="1 2">
    <name type="scientific">Entomophthora muscae</name>
    <dbReference type="NCBI Taxonomy" id="34485"/>
    <lineage>
        <taxon>Eukaryota</taxon>
        <taxon>Fungi</taxon>
        <taxon>Fungi incertae sedis</taxon>
        <taxon>Zoopagomycota</taxon>
        <taxon>Entomophthoromycotina</taxon>
        <taxon>Entomophthoromycetes</taxon>
        <taxon>Entomophthorales</taxon>
        <taxon>Entomophthoraceae</taxon>
        <taxon>Entomophthora</taxon>
    </lineage>
</organism>
<sequence>MSLSGSVAFTNVLRATVNLNCVVVASAGNRNQDACNSLPAADPYVITVGASDVYDERASFSNWGKCVKVFAPGNKIKSLSIKGDTKIDSRTSMAAPHLAGLAAIFLSKKKAYKPADVLKEIIKHSKNGLLKKVGKGLPNILVSNIDLY</sequence>
<evidence type="ECO:0000313" key="2">
    <source>
        <dbReference type="Proteomes" id="UP001165960"/>
    </source>
</evidence>
<name>A0ACC2UL95_9FUNG</name>